<gene>
    <name evidence="4" type="ORF">EDC63_10795</name>
</gene>
<reference evidence="4 5" key="1">
    <citation type="submission" date="2019-03" db="EMBL/GenBank/DDBJ databases">
        <title>Genomic Encyclopedia of Type Strains, Phase IV (KMG-IV): sequencing the most valuable type-strain genomes for metagenomic binning, comparative biology and taxonomic classification.</title>
        <authorList>
            <person name="Goeker M."/>
        </authorList>
    </citation>
    <scope>NUCLEOTIDE SEQUENCE [LARGE SCALE GENOMIC DNA]</scope>
    <source>
        <strain evidence="4 5">DSM 100309</strain>
    </source>
</reference>
<feature type="modified residue" description="4-aspartylphosphate" evidence="2">
    <location>
        <position position="179"/>
    </location>
</feature>
<dbReference type="OrthoDB" id="8907582at2"/>
<evidence type="ECO:0000259" key="3">
    <source>
        <dbReference type="PROSITE" id="PS50110"/>
    </source>
</evidence>
<organism evidence="4 5">
    <name type="scientific">Sulfurirhabdus autotrophica</name>
    <dbReference type="NCBI Taxonomy" id="1706046"/>
    <lineage>
        <taxon>Bacteria</taxon>
        <taxon>Pseudomonadati</taxon>
        <taxon>Pseudomonadota</taxon>
        <taxon>Betaproteobacteria</taxon>
        <taxon>Nitrosomonadales</taxon>
        <taxon>Sulfuricellaceae</taxon>
        <taxon>Sulfurirhabdus</taxon>
    </lineage>
</organism>
<dbReference type="PANTHER" id="PTHR44591">
    <property type="entry name" value="STRESS RESPONSE REGULATOR PROTEIN 1"/>
    <property type="match status" value="1"/>
</dbReference>
<accession>A0A4R3Y412</accession>
<evidence type="ECO:0000313" key="5">
    <source>
        <dbReference type="Proteomes" id="UP000295367"/>
    </source>
</evidence>
<dbReference type="InterPro" id="IPR001789">
    <property type="entry name" value="Sig_transdc_resp-reg_receiver"/>
</dbReference>
<name>A0A4R3Y412_9PROT</name>
<sequence length="248" mass="26778">MDEYIYSKTGKGLRAINTGTSEIPSVAASVLAQVDGKSSAIEVHMRCPELSSEQVKQAFDWLLHAGYAKALASELQTIHAPASNAGVVMLDPVEGLQEWAKAQRMTKDLANVGYCSSGSAGQSKPINASILIVEDDPQLAQLEIALLRREGYKLSHVSSGELALEKLETGALPDVVILDIVLPGIDGFETLRTLRAKARTANLRVVMVTSRVSDEDVMEGLISGADGYIFKPFRPEKLTNNLLEVLGW</sequence>
<dbReference type="InterPro" id="IPR011006">
    <property type="entry name" value="CheY-like_superfamily"/>
</dbReference>
<evidence type="ECO:0000256" key="1">
    <source>
        <dbReference type="ARBA" id="ARBA00022553"/>
    </source>
</evidence>
<comment type="caution">
    <text evidence="4">The sequence shown here is derived from an EMBL/GenBank/DDBJ whole genome shotgun (WGS) entry which is preliminary data.</text>
</comment>
<dbReference type="EMBL" id="SMCO01000007">
    <property type="protein sequence ID" value="TCV86407.1"/>
    <property type="molecule type" value="Genomic_DNA"/>
</dbReference>
<dbReference type="RefSeq" id="WP_124945235.1">
    <property type="nucleotide sequence ID" value="NZ_BHVT01000009.1"/>
</dbReference>
<keyword evidence="5" id="KW-1185">Reference proteome</keyword>
<dbReference type="SMART" id="SM00448">
    <property type="entry name" value="REC"/>
    <property type="match status" value="1"/>
</dbReference>
<dbReference type="InterPro" id="IPR050595">
    <property type="entry name" value="Bact_response_regulator"/>
</dbReference>
<dbReference type="Proteomes" id="UP000295367">
    <property type="component" value="Unassembled WGS sequence"/>
</dbReference>
<keyword evidence="1 2" id="KW-0597">Phosphoprotein</keyword>
<evidence type="ECO:0000256" key="2">
    <source>
        <dbReference type="PROSITE-ProRule" id="PRU00169"/>
    </source>
</evidence>
<protein>
    <submittedName>
        <fullName evidence="4">Response regulator receiver domain-containing protein</fullName>
    </submittedName>
</protein>
<feature type="domain" description="Response regulatory" evidence="3">
    <location>
        <begin position="129"/>
        <end position="246"/>
    </location>
</feature>
<dbReference type="PANTHER" id="PTHR44591:SF3">
    <property type="entry name" value="RESPONSE REGULATORY DOMAIN-CONTAINING PROTEIN"/>
    <property type="match status" value="1"/>
</dbReference>
<dbReference type="AlphaFoldDB" id="A0A4R3Y412"/>
<dbReference type="PROSITE" id="PS50110">
    <property type="entry name" value="RESPONSE_REGULATORY"/>
    <property type="match status" value="1"/>
</dbReference>
<dbReference type="Gene3D" id="3.40.50.2300">
    <property type="match status" value="1"/>
</dbReference>
<dbReference type="GO" id="GO:0000160">
    <property type="term" value="P:phosphorelay signal transduction system"/>
    <property type="evidence" value="ECO:0007669"/>
    <property type="project" value="InterPro"/>
</dbReference>
<evidence type="ECO:0000313" key="4">
    <source>
        <dbReference type="EMBL" id="TCV86407.1"/>
    </source>
</evidence>
<dbReference type="SUPFAM" id="SSF52172">
    <property type="entry name" value="CheY-like"/>
    <property type="match status" value="1"/>
</dbReference>
<dbReference type="Pfam" id="PF00072">
    <property type="entry name" value="Response_reg"/>
    <property type="match status" value="1"/>
</dbReference>
<dbReference type="CDD" id="cd17574">
    <property type="entry name" value="REC_OmpR"/>
    <property type="match status" value="1"/>
</dbReference>
<proteinExistence type="predicted"/>